<dbReference type="RefSeq" id="XP_025355669.1">
    <property type="nucleotide sequence ID" value="XM_025495880.1"/>
</dbReference>
<accession>A0A316VCH3</accession>
<feature type="transmembrane region" description="Helical" evidence="2">
    <location>
        <begin position="89"/>
        <end position="109"/>
    </location>
</feature>
<evidence type="ECO:0000256" key="2">
    <source>
        <dbReference type="SAM" id="Phobius"/>
    </source>
</evidence>
<feature type="transmembrane region" description="Helical" evidence="2">
    <location>
        <begin position="57"/>
        <end position="77"/>
    </location>
</feature>
<dbReference type="EMBL" id="KZ819603">
    <property type="protein sequence ID" value="PWN35367.1"/>
    <property type="molecule type" value="Genomic_DNA"/>
</dbReference>
<feature type="transmembrane region" description="Helical" evidence="2">
    <location>
        <begin position="150"/>
        <end position="175"/>
    </location>
</feature>
<organism evidence="3 4">
    <name type="scientific">Meira miltonrushii</name>
    <dbReference type="NCBI Taxonomy" id="1280837"/>
    <lineage>
        <taxon>Eukaryota</taxon>
        <taxon>Fungi</taxon>
        <taxon>Dikarya</taxon>
        <taxon>Basidiomycota</taxon>
        <taxon>Ustilaginomycotina</taxon>
        <taxon>Exobasidiomycetes</taxon>
        <taxon>Exobasidiales</taxon>
        <taxon>Brachybasidiaceae</taxon>
        <taxon>Meira</taxon>
    </lineage>
</organism>
<evidence type="ECO:0000256" key="1">
    <source>
        <dbReference type="SAM" id="MobiDB-lite"/>
    </source>
</evidence>
<dbReference type="Proteomes" id="UP000245771">
    <property type="component" value="Unassembled WGS sequence"/>
</dbReference>
<reference evidence="3 4" key="1">
    <citation type="journal article" date="2018" name="Mol. Biol. Evol.">
        <title>Broad Genomic Sampling Reveals a Smut Pathogenic Ancestry of the Fungal Clade Ustilaginomycotina.</title>
        <authorList>
            <person name="Kijpornyongpan T."/>
            <person name="Mondo S.J."/>
            <person name="Barry K."/>
            <person name="Sandor L."/>
            <person name="Lee J."/>
            <person name="Lipzen A."/>
            <person name="Pangilinan J."/>
            <person name="LaButti K."/>
            <person name="Hainaut M."/>
            <person name="Henrissat B."/>
            <person name="Grigoriev I.V."/>
            <person name="Spatafora J.W."/>
            <person name="Aime M.C."/>
        </authorList>
    </citation>
    <scope>NUCLEOTIDE SEQUENCE [LARGE SCALE GENOMIC DNA]</scope>
    <source>
        <strain evidence="3 4">MCA 3882</strain>
    </source>
</reference>
<dbReference type="STRING" id="1280837.A0A316VCH3"/>
<keyword evidence="2" id="KW-0812">Transmembrane</keyword>
<dbReference type="AlphaFoldDB" id="A0A316VCH3"/>
<keyword evidence="4" id="KW-1185">Reference proteome</keyword>
<feature type="region of interest" description="Disordered" evidence="1">
    <location>
        <begin position="192"/>
        <end position="223"/>
    </location>
</feature>
<keyword evidence="2" id="KW-1133">Transmembrane helix</keyword>
<feature type="non-terminal residue" evidence="3">
    <location>
        <position position="223"/>
    </location>
</feature>
<evidence type="ECO:0000313" key="4">
    <source>
        <dbReference type="Proteomes" id="UP000245771"/>
    </source>
</evidence>
<evidence type="ECO:0000313" key="3">
    <source>
        <dbReference type="EMBL" id="PWN35367.1"/>
    </source>
</evidence>
<feature type="non-terminal residue" evidence="3">
    <location>
        <position position="1"/>
    </location>
</feature>
<name>A0A316VCH3_9BASI</name>
<dbReference type="GeneID" id="37017661"/>
<dbReference type="InParanoid" id="A0A316VCH3"/>
<proteinExistence type="predicted"/>
<keyword evidence="2" id="KW-0472">Membrane</keyword>
<sequence length="223" mass="24293">RASRVEFCCFGLPLINFGSYTICLQFMFVALCIIILALAPPQIVATMGALPSGFPKIIVALLGVVAFVWQIAGIISIKREQPRFYRTYIRINFLIVVVILVLTLAFFAASAAQHSKSLTACTAAYGSQPQGSNSMGNSTLETLGSTICNIFIWVQVGAMGLLLALIGLTQLYMCAMQRIYGKEMRRADQDQKMYSGSGADEIPLATRGSGIWDAPNDRYANTQ</sequence>
<gene>
    <name evidence="3" type="ORF">FA14DRAFT_109572</name>
</gene>
<protein>
    <submittedName>
        <fullName evidence="3">Uncharacterized protein</fullName>
    </submittedName>
</protein>
<feature type="transmembrane region" description="Helical" evidence="2">
    <location>
        <begin position="12"/>
        <end position="37"/>
    </location>
</feature>
<dbReference type="OrthoDB" id="2552042at2759"/>